<dbReference type="InterPro" id="IPR036397">
    <property type="entry name" value="RNaseH_sf"/>
</dbReference>
<feature type="domain" description="RNase H type-1" evidence="1">
    <location>
        <begin position="150"/>
        <end position="198"/>
    </location>
</feature>
<name>A0A6G0Y0G0_APHCR</name>
<sequence>MGKTPPDPYNTNKWNLRNPNWTLYSDIIDKTMSENQILNNELNTDDIDTVLNLGKKLINDLTPNTPIKEAWKKIRLVEGIQFNDTPKTLSKGDKTYFSSLEKSEALAEIFEKNSSTNDPEAIELIEQNWKNTKSFLIASDYLSSILAIQNQGTSNKIIKNIQEKASSLAPRSVTFMWIPDHKNIPGNEKADVAAKEASTNINIPKIDLSSFKNTARNALKSSQKIHKRLWDQELENKLYQIKPFLSPNLNPPSSTRRHQVIWTRMKIGHTNITHVHLMRREPRPNCELCNNAPISTTHLFLECPNLIEQRKIFPHLILRDILNNIGMGDNLFRTPGLAATGSVGPLEA</sequence>
<dbReference type="Gene3D" id="3.30.420.10">
    <property type="entry name" value="Ribonuclease H-like superfamily/Ribonuclease H"/>
    <property type="match status" value="1"/>
</dbReference>
<dbReference type="EMBL" id="VUJU01007166">
    <property type="protein sequence ID" value="KAF0746564.1"/>
    <property type="molecule type" value="Genomic_DNA"/>
</dbReference>
<dbReference type="AlphaFoldDB" id="A0A6G0Y0G0"/>
<organism evidence="2 3">
    <name type="scientific">Aphis craccivora</name>
    <name type="common">Cowpea aphid</name>
    <dbReference type="NCBI Taxonomy" id="307492"/>
    <lineage>
        <taxon>Eukaryota</taxon>
        <taxon>Metazoa</taxon>
        <taxon>Ecdysozoa</taxon>
        <taxon>Arthropoda</taxon>
        <taxon>Hexapoda</taxon>
        <taxon>Insecta</taxon>
        <taxon>Pterygota</taxon>
        <taxon>Neoptera</taxon>
        <taxon>Paraneoptera</taxon>
        <taxon>Hemiptera</taxon>
        <taxon>Sternorrhyncha</taxon>
        <taxon>Aphidomorpha</taxon>
        <taxon>Aphidoidea</taxon>
        <taxon>Aphididae</taxon>
        <taxon>Aphidini</taxon>
        <taxon>Aphis</taxon>
        <taxon>Aphis</taxon>
    </lineage>
</organism>
<reference evidence="2 3" key="1">
    <citation type="submission" date="2019-08" db="EMBL/GenBank/DDBJ databases">
        <title>Whole genome of Aphis craccivora.</title>
        <authorList>
            <person name="Voronova N.V."/>
            <person name="Shulinski R.S."/>
            <person name="Bandarenka Y.V."/>
            <person name="Zhorov D.G."/>
            <person name="Warner D."/>
        </authorList>
    </citation>
    <scope>NUCLEOTIDE SEQUENCE [LARGE SCALE GENOMIC DNA]</scope>
    <source>
        <strain evidence="2">180601</strain>
        <tissue evidence="2">Whole Body</tissue>
    </source>
</reference>
<evidence type="ECO:0000259" key="1">
    <source>
        <dbReference type="Pfam" id="PF00075"/>
    </source>
</evidence>
<evidence type="ECO:0000313" key="3">
    <source>
        <dbReference type="Proteomes" id="UP000478052"/>
    </source>
</evidence>
<keyword evidence="3" id="KW-1185">Reference proteome</keyword>
<dbReference type="OrthoDB" id="6599374at2759"/>
<dbReference type="GO" id="GO:0004523">
    <property type="term" value="F:RNA-DNA hybrid ribonuclease activity"/>
    <property type="evidence" value="ECO:0007669"/>
    <property type="project" value="InterPro"/>
</dbReference>
<gene>
    <name evidence="2" type="ORF">FWK35_00029826</name>
</gene>
<protein>
    <submittedName>
        <fullName evidence="2">RNase H domain-containing protein</fullName>
    </submittedName>
</protein>
<dbReference type="Pfam" id="PF00075">
    <property type="entry name" value="RNase_H"/>
    <property type="match status" value="1"/>
</dbReference>
<comment type="caution">
    <text evidence="2">The sequence shown here is derived from an EMBL/GenBank/DDBJ whole genome shotgun (WGS) entry which is preliminary data.</text>
</comment>
<proteinExistence type="predicted"/>
<evidence type="ECO:0000313" key="2">
    <source>
        <dbReference type="EMBL" id="KAF0746564.1"/>
    </source>
</evidence>
<dbReference type="Proteomes" id="UP000478052">
    <property type="component" value="Unassembled WGS sequence"/>
</dbReference>
<dbReference type="GO" id="GO:0003676">
    <property type="term" value="F:nucleic acid binding"/>
    <property type="evidence" value="ECO:0007669"/>
    <property type="project" value="InterPro"/>
</dbReference>
<dbReference type="SUPFAM" id="SSF53098">
    <property type="entry name" value="Ribonuclease H-like"/>
    <property type="match status" value="1"/>
</dbReference>
<accession>A0A6G0Y0G0</accession>
<dbReference type="InterPro" id="IPR002156">
    <property type="entry name" value="RNaseH_domain"/>
</dbReference>
<dbReference type="InterPro" id="IPR012337">
    <property type="entry name" value="RNaseH-like_sf"/>
</dbReference>